<protein>
    <submittedName>
        <fullName evidence="1">Uncharacterized protein</fullName>
    </submittedName>
</protein>
<evidence type="ECO:0000313" key="1">
    <source>
        <dbReference type="EMBL" id="CUH60561.1"/>
    </source>
</evidence>
<name>A0A0P1EZD4_9RHOB</name>
<reference evidence="1 2" key="1">
    <citation type="submission" date="2015-09" db="EMBL/GenBank/DDBJ databases">
        <authorList>
            <consortium name="Swine Surveillance"/>
        </authorList>
    </citation>
    <scope>NUCLEOTIDE SEQUENCE [LARGE SCALE GENOMIC DNA]</scope>
    <source>
        <strain evidence="1 2">CECT 5294</strain>
    </source>
</reference>
<proteinExistence type="predicted"/>
<sequence>MSSVIYMYVSDNYDTNGTEIRYAIENSHRKRD</sequence>
<gene>
    <name evidence="1" type="ORF">THS5294_01856</name>
</gene>
<dbReference type="EMBL" id="CYRX01000026">
    <property type="protein sequence ID" value="CUH60561.1"/>
    <property type="molecule type" value="Genomic_DNA"/>
</dbReference>
<evidence type="ECO:0000313" key="2">
    <source>
        <dbReference type="Proteomes" id="UP000051298"/>
    </source>
</evidence>
<accession>A0A0P1EZD4</accession>
<dbReference type="Proteomes" id="UP000051298">
    <property type="component" value="Unassembled WGS sequence"/>
</dbReference>
<organism evidence="1 2">
    <name type="scientific">Thalassobacter stenotrophicus</name>
    <dbReference type="NCBI Taxonomy" id="266809"/>
    <lineage>
        <taxon>Bacteria</taxon>
        <taxon>Pseudomonadati</taxon>
        <taxon>Pseudomonadota</taxon>
        <taxon>Alphaproteobacteria</taxon>
        <taxon>Rhodobacterales</taxon>
        <taxon>Roseobacteraceae</taxon>
        <taxon>Thalassobacter</taxon>
    </lineage>
</organism>
<dbReference type="AlphaFoldDB" id="A0A0P1EZD4"/>